<feature type="compositionally biased region" description="Basic and acidic residues" evidence="3">
    <location>
        <begin position="1046"/>
        <end position="1058"/>
    </location>
</feature>
<feature type="compositionally biased region" description="Basic and acidic residues" evidence="3">
    <location>
        <begin position="629"/>
        <end position="643"/>
    </location>
</feature>
<dbReference type="InterPro" id="IPR009486">
    <property type="entry name" value="Pur_nuclsid_perm"/>
</dbReference>
<proteinExistence type="predicted"/>
<feature type="signal peptide" evidence="4">
    <location>
        <begin position="1"/>
        <end position="19"/>
    </location>
</feature>
<dbReference type="EMBL" id="WWBZ02000002">
    <property type="protein sequence ID" value="KAF4312835.1"/>
    <property type="molecule type" value="Genomic_DNA"/>
</dbReference>
<comment type="subcellular location">
    <subcellularLocation>
        <location evidence="1">Cytoplasm</location>
    </subcellularLocation>
</comment>
<evidence type="ECO:0000256" key="2">
    <source>
        <dbReference type="ARBA" id="ARBA00022490"/>
    </source>
</evidence>
<keyword evidence="8" id="KW-1185">Reference proteome</keyword>
<sequence length="1633" mass="181509">MRLSTISATLVAASSFVSASPTAAVPDAAEVATRHGLVQYYHAELAPRQISNIKPKVFIVSMFDPEAEVWWGIPEFDLLAKNVSVPGFSPLFPEAHCTSDGEICQLVTGEGEINAAVTLTALFTSGLFDLTETYFLVAGIAGISPEVGTLGSVTFARFAVQVALQYEFDYREVPQNWTTGYIPQGSYFPDDYPGELYGTEVFEVNEALRDLAMSLYTAGAKPPSVVACDTATSDVYWSGALLGEAFANFTQVVTNGTGVYCTTQQEDNATLEALMRAAKTKLVDFSRIVVMRTASDFDRPYPDQEPLDNLLYADVGGFEPSIQNIYLAGVKIVEGILGGWNSTFKAGVKAENYLGDIFGTLGGEPDFGPGSDFDNGYTKRSLQARQGSKQWNRKYAATEERVRRRVRPPSSLRDAYRDVGVGSLTAAGRSWVGVEMAGLASRKVPFWESSVTKQRTGHVFVGCLQSSFLWRHNTASLPTRRRDFSANTATWTELTRDSSRVATPPASSVRTPFMAPSPHGSPSESRSRLLREMSQSLRESRSSPLPHPSSIGHDNSNTLPSADIDLDLGSESSFNPAQDDVPESTRHQGFDDTQPITNMRSSAARFKYWQPPQPEQRIDTSQIQQEFHDFSDSNEVEESRSIEIGRGQSRSNRNTPRKSLGDMSPNNFSIANDSLYNLSENVRNKSRPTPRKSDGAERVNLRRDAQLRRASSLPQKDLENIAARLGRNAERVSPKKTSSRPSVAAIHAKLAEEDDSCLDRPPTQTFTVKNPRFGKARQASGIAVNDTPAQTPQKSVYATPRSAAPGTGTHQSFMLPDLPNLTELVSGTYRDGTPVFSRAAKSRSRFASAPIPSRLREETTTKHLPIENVPIPSEEKALYTSLQLLKDKLSQMEQDKAEAEKKLEDYETQVANLKAELTAHDDMRRSDSALGSTDGEGNKKDNWRVEKNRLQSQVDSLRSRLERAERKNSVNEIATKRVTEERDNAVTQLGVAFFNSEEIKTERDELLVENDNLRQEVEALQAENDELRDRLAQYEDQPQRQQKNASRKESAVRKENETLHAELKKARAIEAEHAKLKTESEALKTQVAQIKIQRQDELKARKKREAELRDRLDRRDDTVQSLKGSNGEQANDNLRGEIEEMRVLLTELQAQREEDANDWARKEARLRKKVDAAREAQDITKELLNVRRSGSQRRASREEATENGTRAFDSRQRRASSSRRKAEAPHSRSNSKSRPGALGSGRRSVSDPRPTVHDDADSETESTTDLSAFTQSRTARAMMHEAVPDLAKETQEATGDTTELSFMGRDEIDRLRKMLEEERAAARKQSRSASRTRQAKDETVRSVPRKSSMKDLTSASRPMDLTEANTGRILSANPSEPASPTKDATQQSIRSQSNSRRRRSAPVEMTSAFIIPDITVNTESMLNSAKQHDDANCTVCRRVSCSDEHTSPVDIPQPIPVSDRMPDDVDATMRPAQPPPLALASVIKQLTDERKHLAIQHAAYESQLLNLDPSLGKRKRDYVSTKLAELLNAINAKDAQIYALHDVLEGQKAAGQLDEAEEKEIEETLLSAGIDPEEIRERAQKSKGKRVVINEREKDSEIGGLTDDEELPWEGISDTESLPEFNSSAGWKRRAVY</sequence>
<feature type="compositionally biased region" description="Basic and acidic residues" evidence="3">
    <location>
        <begin position="1588"/>
        <end position="1597"/>
    </location>
</feature>
<feature type="compositionally biased region" description="Polar residues" evidence="3">
    <location>
        <begin position="1372"/>
        <end position="1385"/>
    </location>
</feature>
<feature type="compositionally biased region" description="Basic and acidic residues" evidence="3">
    <location>
        <begin position="1244"/>
        <end position="1255"/>
    </location>
</feature>
<feature type="region of interest" description="Disordered" evidence="3">
    <location>
        <begin position="629"/>
        <end position="719"/>
    </location>
</feature>
<feature type="compositionally biased region" description="Basic and acidic residues" evidence="3">
    <location>
        <begin position="917"/>
        <end position="927"/>
    </location>
</feature>
<evidence type="ECO:0000259" key="5">
    <source>
        <dbReference type="Pfam" id="PF06657"/>
    </source>
</evidence>
<dbReference type="PANTHER" id="PTHR38643">
    <property type="entry name" value="PURINE NUCLEOSIDE PERMEASE C285.05-RELATED"/>
    <property type="match status" value="1"/>
</dbReference>
<comment type="caution">
    <text evidence="7">The sequence shown here is derived from an EMBL/GenBank/DDBJ whole genome shotgun (WGS) entry which is preliminary data.</text>
</comment>
<organism evidence="7 8">
    <name type="scientific">Botryosphaeria dothidea</name>
    <dbReference type="NCBI Taxonomy" id="55169"/>
    <lineage>
        <taxon>Eukaryota</taxon>
        <taxon>Fungi</taxon>
        <taxon>Dikarya</taxon>
        <taxon>Ascomycota</taxon>
        <taxon>Pezizomycotina</taxon>
        <taxon>Dothideomycetes</taxon>
        <taxon>Dothideomycetes incertae sedis</taxon>
        <taxon>Botryosphaeriales</taxon>
        <taxon>Botryosphaeriaceae</taxon>
        <taxon>Botryosphaeria</taxon>
    </lineage>
</organism>
<evidence type="ECO:0000313" key="7">
    <source>
        <dbReference type="EMBL" id="KAF4312835.1"/>
    </source>
</evidence>
<reference evidence="7" key="1">
    <citation type="submission" date="2020-04" db="EMBL/GenBank/DDBJ databases">
        <title>Genome Assembly and Annotation of Botryosphaeria dothidea sdau 11-99, a Latent Pathogen of Apple Fruit Ring Rot in China.</title>
        <authorList>
            <person name="Yu C."/>
            <person name="Diao Y."/>
            <person name="Lu Q."/>
            <person name="Zhao J."/>
            <person name="Cui S."/>
            <person name="Peng C."/>
            <person name="He B."/>
            <person name="Liu H."/>
        </authorList>
    </citation>
    <scope>NUCLEOTIDE SEQUENCE [LARGE SCALE GENOMIC DNA]</scope>
    <source>
        <strain evidence="7">Sdau11-99</strain>
    </source>
</reference>
<feature type="compositionally biased region" description="Polar residues" evidence="3">
    <location>
        <begin position="664"/>
        <end position="681"/>
    </location>
</feature>
<feature type="region of interest" description="Disordered" evidence="3">
    <location>
        <begin position="1183"/>
        <end position="1267"/>
    </location>
</feature>
<dbReference type="Proteomes" id="UP000572817">
    <property type="component" value="Unassembled WGS sequence"/>
</dbReference>
<feature type="compositionally biased region" description="Basic and acidic residues" evidence="3">
    <location>
        <begin position="1095"/>
        <end position="1118"/>
    </location>
</feature>
<dbReference type="InterPro" id="IPR024957">
    <property type="entry name" value="Cep57_MT-bd_dom"/>
</dbReference>
<dbReference type="GO" id="GO:0008017">
    <property type="term" value="F:microtubule binding"/>
    <property type="evidence" value="ECO:0007669"/>
    <property type="project" value="InterPro"/>
</dbReference>
<evidence type="ECO:0008006" key="9">
    <source>
        <dbReference type="Google" id="ProtNLM"/>
    </source>
</evidence>
<dbReference type="Pfam" id="PF06657">
    <property type="entry name" value="Cep57_MT_bd"/>
    <property type="match status" value="1"/>
</dbReference>
<dbReference type="Pfam" id="PF14197">
    <property type="entry name" value="Cep57_CLD_2"/>
    <property type="match status" value="1"/>
</dbReference>
<feature type="region of interest" description="Disordered" evidence="3">
    <location>
        <begin position="1577"/>
        <end position="1622"/>
    </location>
</feature>
<dbReference type="GO" id="GO:0055085">
    <property type="term" value="P:transmembrane transport"/>
    <property type="evidence" value="ECO:0007669"/>
    <property type="project" value="InterPro"/>
</dbReference>
<dbReference type="OrthoDB" id="2331083at2759"/>
<dbReference type="InterPro" id="IPR025925">
    <property type="entry name" value="PPC89_CLD"/>
</dbReference>
<evidence type="ECO:0000256" key="3">
    <source>
        <dbReference type="SAM" id="MobiDB-lite"/>
    </source>
</evidence>
<feature type="region of interest" description="Disordered" evidence="3">
    <location>
        <begin position="786"/>
        <end position="805"/>
    </location>
</feature>
<dbReference type="Pfam" id="PF06516">
    <property type="entry name" value="NUP"/>
    <property type="match status" value="2"/>
</dbReference>
<feature type="chain" id="PRO_5035002971" description="Purine nucleoside permease protein" evidence="4">
    <location>
        <begin position="20"/>
        <end position="1633"/>
    </location>
</feature>
<feature type="region of interest" description="Disordered" evidence="3">
    <location>
        <begin position="1095"/>
        <end position="1135"/>
    </location>
</feature>
<keyword evidence="2" id="KW-0963">Cytoplasm</keyword>
<feature type="region of interest" description="Disordered" evidence="3">
    <location>
        <begin position="1285"/>
        <end position="1305"/>
    </location>
</feature>
<feature type="region of interest" description="Disordered" evidence="3">
    <location>
        <begin position="1318"/>
        <end position="1404"/>
    </location>
</feature>
<evidence type="ECO:0000256" key="1">
    <source>
        <dbReference type="ARBA" id="ARBA00004496"/>
    </source>
</evidence>
<feature type="compositionally biased region" description="Polar residues" evidence="3">
    <location>
        <begin position="787"/>
        <end position="796"/>
    </location>
</feature>
<feature type="domain" description="Cep57 centrosome microtubule-binding" evidence="5">
    <location>
        <begin position="1467"/>
        <end position="1543"/>
    </location>
</feature>
<evidence type="ECO:0000256" key="4">
    <source>
        <dbReference type="SAM" id="SignalP"/>
    </source>
</evidence>
<feature type="compositionally biased region" description="Polar residues" evidence="3">
    <location>
        <begin position="1119"/>
        <end position="1132"/>
    </location>
</feature>
<evidence type="ECO:0000259" key="6">
    <source>
        <dbReference type="Pfam" id="PF14197"/>
    </source>
</evidence>
<feature type="region of interest" description="Disordered" evidence="3">
    <location>
        <begin position="1034"/>
        <end position="1058"/>
    </location>
</feature>
<dbReference type="PANTHER" id="PTHR38643:SF1">
    <property type="entry name" value="PURINE NUCLEOSIDE PERMEASE C285.05-RELATED"/>
    <property type="match status" value="1"/>
</dbReference>
<feature type="compositionally biased region" description="Low complexity" evidence="3">
    <location>
        <begin position="532"/>
        <end position="550"/>
    </location>
</feature>
<name>A0A8H4N8C0_9PEZI</name>
<feature type="compositionally biased region" description="Basic and acidic residues" evidence="3">
    <location>
        <begin position="936"/>
        <end position="948"/>
    </location>
</feature>
<gene>
    <name evidence="7" type="ORF">GTA08_BOTSDO11925</name>
</gene>
<keyword evidence="4" id="KW-0732">Signal</keyword>
<accession>A0A8H4N8C0</accession>
<feature type="region of interest" description="Disordered" evidence="3">
    <location>
        <begin position="917"/>
        <end position="948"/>
    </location>
</feature>
<evidence type="ECO:0000313" key="8">
    <source>
        <dbReference type="Proteomes" id="UP000572817"/>
    </source>
</evidence>
<protein>
    <recommendedName>
        <fullName evidence="9">Purine nucleoside permease protein</fullName>
    </recommendedName>
</protein>
<dbReference type="GO" id="GO:0005783">
    <property type="term" value="C:endoplasmic reticulum"/>
    <property type="evidence" value="ECO:0007669"/>
    <property type="project" value="TreeGrafter"/>
</dbReference>
<feature type="region of interest" description="Disordered" evidence="3">
    <location>
        <begin position="494"/>
        <end position="597"/>
    </location>
</feature>
<feature type="compositionally biased region" description="Basic and acidic residues" evidence="3">
    <location>
        <begin position="691"/>
        <end position="707"/>
    </location>
</feature>
<feature type="domain" description="PPC89 centrosome localisation" evidence="6">
    <location>
        <begin position="950"/>
        <end position="1015"/>
    </location>
</feature>